<sequence>MAPFETEKPNPDVEILVHIGAPALGCDDAKYRAQATAYGAFTLKNRIPLRGGSSKSQKIISESQFSLEGADDNLNSPSLRQANAGHEQHDFSLQASFVSLASVVQDSMPNNLATLAGYGSPSRVLEFYTSSLNSSPRTPTVQPKAGQSSSPGNNNSGNNSGGKSSNKTPTSSQRPVEVREDLGDSPYEFIQYLPHEKRTTGNPTPTYENANRVPPSTPPTTSSQRRRLYHPLERSPGTGLTPPSAQPRRHLFSPTSKSSSSSNGAADSSTSKEKTRLGRRYDNAPLNQALVVVGDPVPVSNAAIKVSDLEHPLLKEVIGTLSMNTRYRPVEKNRTLRPFERGYWLVDTTRWSDALRRSCWNFLTEYVQRNMGGWGVVAERNKEFTWIKLFGWGHLVGEMYMLLYLMSQRAVKDAGLRWYDAEDKMVVRMPLKDTGGPQGDQVRPPDPPPTTTTT</sequence>
<feature type="compositionally biased region" description="Polar residues" evidence="1">
    <location>
        <begin position="200"/>
        <end position="209"/>
    </location>
</feature>
<evidence type="ECO:0000313" key="3">
    <source>
        <dbReference type="Proteomes" id="UP001321749"/>
    </source>
</evidence>
<name>A0AAV9HLZ3_9PEZI</name>
<protein>
    <submittedName>
        <fullName evidence="2">Uncharacterized protein</fullName>
    </submittedName>
</protein>
<gene>
    <name evidence="2" type="ORF">QBC42DRAFT_228171</name>
</gene>
<feature type="compositionally biased region" description="Basic and acidic residues" evidence="1">
    <location>
        <begin position="270"/>
        <end position="281"/>
    </location>
</feature>
<dbReference type="Proteomes" id="UP001321749">
    <property type="component" value="Unassembled WGS sequence"/>
</dbReference>
<feature type="region of interest" description="Disordered" evidence="1">
    <location>
        <begin position="430"/>
        <end position="454"/>
    </location>
</feature>
<feature type="compositionally biased region" description="Pro residues" evidence="1">
    <location>
        <begin position="444"/>
        <end position="454"/>
    </location>
</feature>
<feature type="compositionally biased region" description="Low complexity" evidence="1">
    <location>
        <begin position="253"/>
        <end position="269"/>
    </location>
</feature>
<comment type="caution">
    <text evidence="2">The sequence shown here is derived from an EMBL/GenBank/DDBJ whole genome shotgun (WGS) entry which is preliminary data.</text>
</comment>
<proteinExistence type="predicted"/>
<dbReference type="AlphaFoldDB" id="A0AAV9HLZ3"/>
<evidence type="ECO:0000313" key="2">
    <source>
        <dbReference type="EMBL" id="KAK4461054.1"/>
    </source>
</evidence>
<keyword evidence="3" id="KW-1185">Reference proteome</keyword>
<feature type="compositionally biased region" description="Polar residues" evidence="1">
    <location>
        <begin position="131"/>
        <end position="147"/>
    </location>
</feature>
<feature type="compositionally biased region" description="Low complexity" evidence="1">
    <location>
        <begin position="148"/>
        <end position="167"/>
    </location>
</feature>
<evidence type="ECO:0000256" key="1">
    <source>
        <dbReference type="SAM" id="MobiDB-lite"/>
    </source>
</evidence>
<reference evidence="2" key="1">
    <citation type="journal article" date="2023" name="Mol. Phylogenet. Evol.">
        <title>Genome-scale phylogeny and comparative genomics of the fungal order Sordariales.</title>
        <authorList>
            <person name="Hensen N."/>
            <person name="Bonometti L."/>
            <person name="Westerberg I."/>
            <person name="Brannstrom I.O."/>
            <person name="Guillou S."/>
            <person name="Cros-Aarteil S."/>
            <person name="Calhoun S."/>
            <person name="Haridas S."/>
            <person name="Kuo A."/>
            <person name="Mondo S."/>
            <person name="Pangilinan J."/>
            <person name="Riley R."/>
            <person name="LaButti K."/>
            <person name="Andreopoulos B."/>
            <person name="Lipzen A."/>
            <person name="Chen C."/>
            <person name="Yan M."/>
            <person name="Daum C."/>
            <person name="Ng V."/>
            <person name="Clum A."/>
            <person name="Steindorff A."/>
            <person name="Ohm R.A."/>
            <person name="Martin F."/>
            <person name="Silar P."/>
            <person name="Natvig D.O."/>
            <person name="Lalanne C."/>
            <person name="Gautier V."/>
            <person name="Ament-Velasquez S.L."/>
            <person name="Kruys A."/>
            <person name="Hutchinson M.I."/>
            <person name="Powell A.J."/>
            <person name="Barry K."/>
            <person name="Miller A.N."/>
            <person name="Grigoriev I.V."/>
            <person name="Debuchy R."/>
            <person name="Gladieux P."/>
            <person name="Hiltunen Thoren M."/>
            <person name="Johannesson H."/>
        </authorList>
    </citation>
    <scope>NUCLEOTIDE SEQUENCE</scope>
    <source>
        <strain evidence="2">PSN324</strain>
    </source>
</reference>
<organism evidence="2 3">
    <name type="scientific">Cladorrhinum samala</name>
    <dbReference type="NCBI Taxonomy" id="585594"/>
    <lineage>
        <taxon>Eukaryota</taxon>
        <taxon>Fungi</taxon>
        <taxon>Dikarya</taxon>
        <taxon>Ascomycota</taxon>
        <taxon>Pezizomycotina</taxon>
        <taxon>Sordariomycetes</taxon>
        <taxon>Sordariomycetidae</taxon>
        <taxon>Sordariales</taxon>
        <taxon>Podosporaceae</taxon>
        <taxon>Cladorrhinum</taxon>
    </lineage>
</organism>
<accession>A0AAV9HLZ3</accession>
<feature type="region of interest" description="Disordered" evidence="1">
    <location>
        <begin position="131"/>
        <end position="281"/>
    </location>
</feature>
<dbReference type="EMBL" id="MU864998">
    <property type="protein sequence ID" value="KAK4461054.1"/>
    <property type="molecule type" value="Genomic_DNA"/>
</dbReference>
<reference evidence="2" key="2">
    <citation type="submission" date="2023-06" db="EMBL/GenBank/DDBJ databases">
        <authorList>
            <consortium name="Lawrence Berkeley National Laboratory"/>
            <person name="Mondo S.J."/>
            <person name="Hensen N."/>
            <person name="Bonometti L."/>
            <person name="Westerberg I."/>
            <person name="Brannstrom I.O."/>
            <person name="Guillou S."/>
            <person name="Cros-Aarteil S."/>
            <person name="Calhoun S."/>
            <person name="Haridas S."/>
            <person name="Kuo A."/>
            <person name="Pangilinan J."/>
            <person name="Riley R."/>
            <person name="Labutti K."/>
            <person name="Andreopoulos B."/>
            <person name="Lipzen A."/>
            <person name="Chen C."/>
            <person name="Yanf M."/>
            <person name="Daum C."/>
            <person name="Ng V."/>
            <person name="Clum A."/>
            <person name="Steindorff A."/>
            <person name="Ohm R."/>
            <person name="Martin F."/>
            <person name="Silar P."/>
            <person name="Natvig D."/>
            <person name="Lalanne C."/>
            <person name="Gautier V."/>
            <person name="Ament-Velasquez S.L."/>
            <person name="Kruys A."/>
            <person name="Hutchinson M.I."/>
            <person name="Powell A.J."/>
            <person name="Barry K."/>
            <person name="Miller A.N."/>
            <person name="Grigoriev I.V."/>
            <person name="Debuchy R."/>
            <person name="Gladieux P."/>
            <person name="Thoren M.H."/>
            <person name="Johannesson H."/>
        </authorList>
    </citation>
    <scope>NUCLEOTIDE SEQUENCE</scope>
    <source>
        <strain evidence="2">PSN324</strain>
    </source>
</reference>